<proteinExistence type="predicted"/>
<reference evidence="2" key="2">
    <citation type="journal article" date="2017" name="Nat. Plants">
        <title>The Aegilops tauschii genome reveals multiple impacts of transposons.</title>
        <authorList>
            <person name="Zhao G."/>
            <person name="Zou C."/>
            <person name="Li K."/>
            <person name="Wang K."/>
            <person name="Li T."/>
            <person name="Gao L."/>
            <person name="Zhang X."/>
            <person name="Wang H."/>
            <person name="Yang Z."/>
            <person name="Liu X."/>
            <person name="Jiang W."/>
            <person name="Mao L."/>
            <person name="Kong X."/>
            <person name="Jiao Y."/>
            <person name="Jia J."/>
        </authorList>
    </citation>
    <scope>NUCLEOTIDE SEQUENCE [LARGE SCALE GENOMIC DNA]</scope>
    <source>
        <strain evidence="2">cv. AL8/78</strain>
    </source>
</reference>
<reference evidence="1" key="5">
    <citation type="journal article" date="2021" name="G3 (Bethesda)">
        <title>Aegilops tauschii genome assembly Aet v5.0 features greater sequence contiguity and improved annotation.</title>
        <authorList>
            <person name="Wang L."/>
            <person name="Zhu T."/>
            <person name="Rodriguez J.C."/>
            <person name="Deal K.R."/>
            <person name="Dubcovsky J."/>
            <person name="McGuire P.E."/>
            <person name="Lux T."/>
            <person name="Spannagl M."/>
            <person name="Mayer K.F.X."/>
            <person name="Baldrich P."/>
            <person name="Meyers B.C."/>
            <person name="Huo N."/>
            <person name="Gu Y.Q."/>
            <person name="Zhou H."/>
            <person name="Devos K.M."/>
            <person name="Bennetzen J.L."/>
            <person name="Unver T."/>
            <person name="Budak H."/>
            <person name="Gulick P.J."/>
            <person name="Galiba G."/>
            <person name="Kalapos B."/>
            <person name="Nelson D.R."/>
            <person name="Li P."/>
            <person name="You F.M."/>
            <person name="Luo M.C."/>
            <person name="Dvorak J."/>
        </authorList>
    </citation>
    <scope>NUCLEOTIDE SEQUENCE [LARGE SCALE GENOMIC DNA]</scope>
    <source>
        <strain evidence="1">cv. AL8/78</strain>
    </source>
</reference>
<dbReference type="EnsemblPlants" id="AET6Gv20008500.1">
    <property type="protein sequence ID" value="AET6Gv20008500.1"/>
    <property type="gene ID" value="AET6Gv20008500"/>
</dbReference>
<reference evidence="2" key="1">
    <citation type="journal article" date="2014" name="Science">
        <title>Ancient hybridizations among the ancestral genomes of bread wheat.</title>
        <authorList>
            <consortium name="International Wheat Genome Sequencing Consortium,"/>
            <person name="Marcussen T."/>
            <person name="Sandve S.R."/>
            <person name="Heier L."/>
            <person name="Spannagl M."/>
            <person name="Pfeifer M."/>
            <person name="Jakobsen K.S."/>
            <person name="Wulff B.B."/>
            <person name="Steuernagel B."/>
            <person name="Mayer K.F."/>
            <person name="Olsen O.A."/>
        </authorList>
    </citation>
    <scope>NUCLEOTIDE SEQUENCE [LARGE SCALE GENOMIC DNA]</scope>
    <source>
        <strain evidence="2">cv. AL8/78</strain>
    </source>
</reference>
<sequence>SGVEFKHGQTVFHCLFYGDACVVRKQYDCRYVLASFCSSEVGFLWYNWKFLKYDVEAHCFYAVEE</sequence>
<reference evidence="1" key="4">
    <citation type="submission" date="2019-03" db="UniProtKB">
        <authorList>
            <consortium name="EnsemblPlants"/>
        </authorList>
    </citation>
    <scope>IDENTIFICATION</scope>
</reference>
<dbReference type="Proteomes" id="UP000015105">
    <property type="component" value="Chromosome 6D"/>
</dbReference>
<reference evidence="1" key="3">
    <citation type="journal article" date="2017" name="Nature">
        <title>Genome sequence of the progenitor of the wheat D genome Aegilops tauschii.</title>
        <authorList>
            <person name="Luo M.C."/>
            <person name="Gu Y.Q."/>
            <person name="Puiu D."/>
            <person name="Wang H."/>
            <person name="Twardziok S.O."/>
            <person name="Deal K.R."/>
            <person name="Huo N."/>
            <person name="Zhu T."/>
            <person name="Wang L."/>
            <person name="Wang Y."/>
            <person name="McGuire P.E."/>
            <person name="Liu S."/>
            <person name="Long H."/>
            <person name="Ramasamy R.K."/>
            <person name="Rodriguez J.C."/>
            <person name="Van S.L."/>
            <person name="Yuan L."/>
            <person name="Wang Z."/>
            <person name="Xia Z."/>
            <person name="Xiao L."/>
            <person name="Anderson O.D."/>
            <person name="Ouyang S."/>
            <person name="Liang Y."/>
            <person name="Zimin A.V."/>
            <person name="Pertea G."/>
            <person name="Qi P."/>
            <person name="Bennetzen J.L."/>
            <person name="Dai X."/>
            <person name="Dawson M.W."/>
            <person name="Muller H.G."/>
            <person name="Kugler K."/>
            <person name="Rivarola-Duarte L."/>
            <person name="Spannagl M."/>
            <person name="Mayer K.F.X."/>
            <person name="Lu F.H."/>
            <person name="Bevan M.W."/>
            <person name="Leroy P."/>
            <person name="Li P."/>
            <person name="You F.M."/>
            <person name="Sun Q."/>
            <person name="Liu Z."/>
            <person name="Lyons E."/>
            <person name="Wicker T."/>
            <person name="Salzberg S.L."/>
            <person name="Devos K.M."/>
            <person name="Dvorak J."/>
        </authorList>
    </citation>
    <scope>NUCLEOTIDE SEQUENCE [LARGE SCALE GENOMIC DNA]</scope>
    <source>
        <strain evidence="1">cv. AL8/78</strain>
    </source>
</reference>
<keyword evidence="2" id="KW-1185">Reference proteome</keyword>
<organism evidence="1 2">
    <name type="scientific">Aegilops tauschii subsp. strangulata</name>
    <name type="common">Goatgrass</name>
    <dbReference type="NCBI Taxonomy" id="200361"/>
    <lineage>
        <taxon>Eukaryota</taxon>
        <taxon>Viridiplantae</taxon>
        <taxon>Streptophyta</taxon>
        <taxon>Embryophyta</taxon>
        <taxon>Tracheophyta</taxon>
        <taxon>Spermatophyta</taxon>
        <taxon>Magnoliopsida</taxon>
        <taxon>Liliopsida</taxon>
        <taxon>Poales</taxon>
        <taxon>Poaceae</taxon>
        <taxon>BOP clade</taxon>
        <taxon>Pooideae</taxon>
        <taxon>Triticodae</taxon>
        <taxon>Triticeae</taxon>
        <taxon>Triticinae</taxon>
        <taxon>Aegilops</taxon>
    </lineage>
</organism>
<dbReference type="Gramene" id="AET6Gv20008500.1">
    <property type="protein sequence ID" value="AET6Gv20008500.1"/>
    <property type="gene ID" value="AET6Gv20008500"/>
</dbReference>
<name>A0A453MNU2_AEGTS</name>
<protein>
    <submittedName>
        <fullName evidence="1">Uncharacterized protein</fullName>
    </submittedName>
</protein>
<evidence type="ECO:0000313" key="2">
    <source>
        <dbReference type="Proteomes" id="UP000015105"/>
    </source>
</evidence>
<accession>A0A453MNU2</accession>
<evidence type="ECO:0000313" key="1">
    <source>
        <dbReference type="EnsemblPlants" id="AET6Gv20008500.1"/>
    </source>
</evidence>
<dbReference type="AlphaFoldDB" id="A0A453MNU2"/>